<evidence type="ECO:0000313" key="3">
    <source>
        <dbReference type="EMBL" id="KAE9397859.1"/>
    </source>
</evidence>
<keyword evidence="4" id="KW-1185">Reference proteome</keyword>
<evidence type="ECO:0000256" key="1">
    <source>
        <dbReference type="SAM" id="MobiDB-lite"/>
    </source>
</evidence>
<dbReference type="OrthoDB" id="78296at2759"/>
<dbReference type="EMBL" id="ML769491">
    <property type="protein sequence ID" value="KAE9397859.1"/>
    <property type="molecule type" value="Genomic_DNA"/>
</dbReference>
<dbReference type="InterPro" id="IPR046757">
    <property type="entry name" value="YL1_N"/>
</dbReference>
<dbReference type="AlphaFoldDB" id="A0A6A4HH64"/>
<feature type="compositionally biased region" description="Basic and acidic residues" evidence="1">
    <location>
        <begin position="67"/>
        <end position="90"/>
    </location>
</feature>
<dbReference type="Pfam" id="PF05764">
    <property type="entry name" value="YL1"/>
    <property type="match status" value="1"/>
</dbReference>
<protein>
    <recommendedName>
        <fullName evidence="2">Vps72/YL1 N-terminal domain-containing protein</fullName>
    </recommendedName>
</protein>
<feature type="compositionally biased region" description="Acidic residues" evidence="1">
    <location>
        <begin position="52"/>
        <end position="66"/>
    </location>
</feature>
<organism evidence="3 4">
    <name type="scientific">Gymnopus androsaceus JB14</name>
    <dbReference type="NCBI Taxonomy" id="1447944"/>
    <lineage>
        <taxon>Eukaryota</taxon>
        <taxon>Fungi</taxon>
        <taxon>Dikarya</taxon>
        <taxon>Basidiomycota</taxon>
        <taxon>Agaricomycotina</taxon>
        <taxon>Agaricomycetes</taxon>
        <taxon>Agaricomycetidae</taxon>
        <taxon>Agaricales</taxon>
        <taxon>Marasmiineae</taxon>
        <taxon>Omphalotaceae</taxon>
        <taxon>Gymnopus</taxon>
    </lineage>
</organism>
<accession>A0A6A4HH64</accession>
<evidence type="ECO:0000313" key="4">
    <source>
        <dbReference type="Proteomes" id="UP000799118"/>
    </source>
</evidence>
<proteinExistence type="predicted"/>
<sequence length="191" mass="21123">MAEENLFSGRSKRSTAGNRYKAVLAEFALEDLSKEDPEEDKDFIVETFEEDAFESDFESTDEEEAAAGEHDIAENEDKQARKAARTKLERTTAAAQARQKITFDPKTMAADPFISPAVPPNANAVSLSGLLSMPTQAKSSLTTMTTIRMTQPRNVRVDGRRLDKILQILSTAISSRRRLLSPESVSKIPKS</sequence>
<name>A0A6A4HH64_9AGAR</name>
<dbReference type="Proteomes" id="UP000799118">
    <property type="component" value="Unassembled WGS sequence"/>
</dbReference>
<feature type="domain" description="Vps72/YL1 N-terminal" evidence="2">
    <location>
        <begin position="10"/>
        <end position="102"/>
    </location>
</feature>
<reference evidence="3" key="1">
    <citation type="journal article" date="2019" name="Environ. Microbiol.">
        <title>Fungal ecological strategies reflected in gene transcription - a case study of two litter decomposers.</title>
        <authorList>
            <person name="Barbi F."/>
            <person name="Kohler A."/>
            <person name="Barry K."/>
            <person name="Baskaran P."/>
            <person name="Daum C."/>
            <person name="Fauchery L."/>
            <person name="Ihrmark K."/>
            <person name="Kuo A."/>
            <person name="LaButti K."/>
            <person name="Lipzen A."/>
            <person name="Morin E."/>
            <person name="Grigoriev I.V."/>
            <person name="Henrissat B."/>
            <person name="Lindahl B."/>
            <person name="Martin F."/>
        </authorList>
    </citation>
    <scope>NUCLEOTIDE SEQUENCE</scope>
    <source>
        <strain evidence="3">JB14</strain>
    </source>
</reference>
<feature type="region of interest" description="Disordered" evidence="1">
    <location>
        <begin position="52"/>
        <end position="100"/>
    </location>
</feature>
<evidence type="ECO:0000259" key="2">
    <source>
        <dbReference type="Pfam" id="PF05764"/>
    </source>
</evidence>
<gene>
    <name evidence="3" type="ORF">BT96DRAFT_50340</name>
</gene>